<feature type="region of interest" description="Disordered" evidence="1">
    <location>
        <begin position="1"/>
        <end position="21"/>
    </location>
</feature>
<reference evidence="2 3" key="1">
    <citation type="submission" date="2017-06" db="EMBL/GenBank/DDBJ databases">
        <authorList>
            <person name="Kim H.J."/>
            <person name="Triplett B.A."/>
        </authorList>
    </citation>
    <scope>NUCLEOTIDE SEQUENCE [LARGE SCALE GENOMIC DNA]</scope>
    <source>
        <strain evidence="2 3">CGMCC 4.1858</strain>
    </source>
</reference>
<accession>A0A239LVK3</accession>
<gene>
    <name evidence="2" type="ORF">SAMN05216252_121128</name>
</gene>
<evidence type="ECO:0000313" key="3">
    <source>
        <dbReference type="Proteomes" id="UP000198280"/>
    </source>
</evidence>
<keyword evidence="3" id="KW-1185">Reference proteome</keyword>
<dbReference type="Proteomes" id="UP000198280">
    <property type="component" value="Unassembled WGS sequence"/>
</dbReference>
<protein>
    <recommendedName>
        <fullName evidence="4">Homeodomain-like domain-containing protein</fullName>
    </recommendedName>
</protein>
<organism evidence="2 3">
    <name type="scientific">Actinacidiphila glaucinigra</name>
    <dbReference type="NCBI Taxonomy" id="235986"/>
    <lineage>
        <taxon>Bacteria</taxon>
        <taxon>Bacillati</taxon>
        <taxon>Actinomycetota</taxon>
        <taxon>Actinomycetes</taxon>
        <taxon>Kitasatosporales</taxon>
        <taxon>Streptomycetaceae</taxon>
        <taxon>Actinacidiphila</taxon>
    </lineage>
</organism>
<dbReference type="AlphaFoldDB" id="A0A239LVK3"/>
<evidence type="ECO:0008006" key="4">
    <source>
        <dbReference type="Google" id="ProtNLM"/>
    </source>
</evidence>
<dbReference type="Gene3D" id="1.10.10.60">
    <property type="entry name" value="Homeodomain-like"/>
    <property type="match status" value="1"/>
</dbReference>
<evidence type="ECO:0000256" key="1">
    <source>
        <dbReference type="SAM" id="MobiDB-lite"/>
    </source>
</evidence>
<dbReference type="EMBL" id="FZOF01000021">
    <property type="protein sequence ID" value="SNT34491.1"/>
    <property type="molecule type" value="Genomic_DNA"/>
</dbReference>
<sequence length="52" mass="5773">MLGDSLDRAVQGAFTRPSSKTAPAQIRYLVKQLKTTRAVAERLGISQRTVER</sequence>
<name>A0A239LVK3_9ACTN</name>
<proteinExistence type="predicted"/>
<evidence type="ECO:0000313" key="2">
    <source>
        <dbReference type="EMBL" id="SNT34491.1"/>
    </source>
</evidence>